<accession>W6S0Y6</accession>
<dbReference type="EMBL" id="CBYB010000010">
    <property type="protein sequence ID" value="CDM60141.1"/>
    <property type="molecule type" value="Genomic_DNA"/>
</dbReference>
<keyword evidence="2" id="KW-1185">Reference proteome</keyword>
<reference evidence="1" key="1">
    <citation type="submission" date="2013-11" db="EMBL/GenBank/DDBJ databases">
        <title>Draft genome sequence of the broad-host-range Rhizobium sp. LPU83 strain, a member of the low-genetic diversity Oregon-like Rhizobium sp. group.</title>
        <authorList>
            <person name="Wibberg D."/>
            <person name="Puehler A."/>
            <person name="Schlueter A."/>
        </authorList>
    </citation>
    <scope>NUCLEOTIDE SEQUENCE [LARGE SCALE GENOMIC DNA]</scope>
    <source>
        <strain evidence="1">LPU83</strain>
        <plasmid evidence="1">pLPU83b</plasmid>
    </source>
</reference>
<evidence type="ECO:0000313" key="2">
    <source>
        <dbReference type="Proteomes" id="UP000019443"/>
    </source>
</evidence>
<sequence>MCRLIGCSLDARDARDGMIVAGHRSPILIATRVVDFRSIRR</sequence>
<name>W6S0Y6_9HYPH</name>
<proteinExistence type="predicted"/>
<dbReference type="Proteomes" id="UP000019443">
    <property type="component" value="Unassembled WGS sequence"/>
</dbReference>
<protein>
    <submittedName>
        <fullName evidence="1">Uncharacterized protein</fullName>
    </submittedName>
</protein>
<keyword evidence="1" id="KW-0614">Plasmid</keyword>
<comment type="caution">
    <text evidence="1">The sequence shown here is derived from an EMBL/GenBank/DDBJ whole genome shotgun (WGS) entry which is preliminary data.</text>
</comment>
<organism evidence="1 2">
    <name type="scientific">Rhizobium favelukesii</name>
    <dbReference type="NCBI Taxonomy" id="348824"/>
    <lineage>
        <taxon>Bacteria</taxon>
        <taxon>Pseudomonadati</taxon>
        <taxon>Pseudomonadota</taxon>
        <taxon>Alphaproteobacteria</taxon>
        <taxon>Hyphomicrobiales</taxon>
        <taxon>Rhizobiaceae</taxon>
        <taxon>Rhizobium/Agrobacterium group</taxon>
        <taxon>Rhizobium</taxon>
    </lineage>
</organism>
<evidence type="ECO:0000313" key="1">
    <source>
        <dbReference type="EMBL" id="CDM60141.1"/>
    </source>
</evidence>
<dbReference type="AlphaFoldDB" id="W6S0Y6"/>
<gene>
    <name evidence="1" type="ORF">LPU83_pLPU83b_0145</name>
</gene>
<geneLocation type="plasmid" evidence="1">
    <name>pLPU83b</name>
</geneLocation>